<sequence>MAFSGTNDACSERKQMDEACCFSSWINSSDTDWDEYKKRMLAIVELVCRLEKEGQDWTSCCVEWDSERDLPVVPRWPPSARTATAGVRNAVLAAAIVTSAAAVVTGVAVISTHK</sequence>
<dbReference type="AlphaFoldDB" id="J3NA62"/>
<keyword evidence="1" id="KW-0812">Transmembrane</keyword>
<dbReference type="OMA" id="CTIEWDS"/>
<evidence type="ECO:0000313" key="2">
    <source>
        <dbReference type="EnsemblPlants" id="OB11G26980.1"/>
    </source>
</evidence>
<evidence type="ECO:0000256" key="1">
    <source>
        <dbReference type="SAM" id="Phobius"/>
    </source>
</evidence>
<keyword evidence="1" id="KW-0472">Membrane</keyword>
<keyword evidence="1" id="KW-1133">Transmembrane helix</keyword>
<dbReference type="EnsemblPlants" id="OB11G26980.1">
    <property type="protein sequence ID" value="OB11G26980.1"/>
    <property type="gene ID" value="OB11G26980"/>
</dbReference>
<evidence type="ECO:0008006" key="4">
    <source>
        <dbReference type="Google" id="ProtNLM"/>
    </source>
</evidence>
<feature type="transmembrane region" description="Helical" evidence="1">
    <location>
        <begin position="90"/>
        <end position="111"/>
    </location>
</feature>
<reference evidence="2" key="1">
    <citation type="journal article" date="2013" name="Nat. Commun.">
        <title>Whole-genome sequencing of Oryza brachyantha reveals mechanisms underlying Oryza genome evolution.</title>
        <authorList>
            <person name="Chen J."/>
            <person name="Huang Q."/>
            <person name="Gao D."/>
            <person name="Wang J."/>
            <person name="Lang Y."/>
            <person name="Liu T."/>
            <person name="Li B."/>
            <person name="Bai Z."/>
            <person name="Luis Goicoechea J."/>
            <person name="Liang C."/>
            <person name="Chen C."/>
            <person name="Zhang W."/>
            <person name="Sun S."/>
            <person name="Liao Y."/>
            <person name="Zhang X."/>
            <person name="Yang L."/>
            <person name="Song C."/>
            <person name="Wang M."/>
            <person name="Shi J."/>
            <person name="Liu G."/>
            <person name="Liu J."/>
            <person name="Zhou H."/>
            <person name="Zhou W."/>
            <person name="Yu Q."/>
            <person name="An N."/>
            <person name="Chen Y."/>
            <person name="Cai Q."/>
            <person name="Wang B."/>
            <person name="Liu B."/>
            <person name="Min J."/>
            <person name="Huang Y."/>
            <person name="Wu H."/>
            <person name="Li Z."/>
            <person name="Zhang Y."/>
            <person name="Yin Y."/>
            <person name="Song W."/>
            <person name="Jiang J."/>
            <person name="Jackson S.A."/>
            <person name="Wing R.A."/>
            <person name="Wang J."/>
            <person name="Chen M."/>
        </authorList>
    </citation>
    <scope>NUCLEOTIDE SEQUENCE [LARGE SCALE GENOMIC DNA]</scope>
    <source>
        <strain evidence="2">cv. IRGC 101232</strain>
    </source>
</reference>
<protein>
    <recommendedName>
        <fullName evidence="4">Transmembrane protein</fullName>
    </recommendedName>
</protein>
<dbReference type="Gramene" id="OB11G26980.1">
    <property type="protein sequence ID" value="OB11G26980.1"/>
    <property type="gene ID" value="OB11G26980"/>
</dbReference>
<accession>J3NA62</accession>
<name>J3NA62_ORYBR</name>
<dbReference type="HOGENOM" id="CLU_140654_0_0_1"/>
<evidence type="ECO:0000313" key="3">
    <source>
        <dbReference type="Proteomes" id="UP000006038"/>
    </source>
</evidence>
<organism evidence="2">
    <name type="scientific">Oryza brachyantha</name>
    <name type="common">malo sina</name>
    <dbReference type="NCBI Taxonomy" id="4533"/>
    <lineage>
        <taxon>Eukaryota</taxon>
        <taxon>Viridiplantae</taxon>
        <taxon>Streptophyta</taxon>
        <taxon>Embryophyta</taxon>
        <taxon>Tracheophyta</taxon>
        <taxon>Spermatophyta</taxon>
        <taxon>Magnoliopsida</taxon>
        <taxon>Liliopsida</taxon>
        <taxon>Poales</taxon>
        <taxon>Poaceae</taxon>
        <taxon>BOP clade</taxon>
        <taxon>Oryzoideae</taxon>
        <taxon>Oryzeae</taxon>
        <taxon>Oryzinae</taxon>
        <taxon>Oryza</taxon>
    </lineage>
</organism>
<keyword evidence="3" id="KW-1185">Reference proteome</keyword>
<proteinExistence type="predicted"/>
<dbReference type="Proteomes" id="UP000006038">
    <property type="component" value="Chromosome 11"/>
</dbReference>
<reference evidence="2" key="2">
    <citation type="submission" date="2013-04" db="UniProtKB">
        <authorList>
            <consortium name="EnsemblPlants"/>
        </authorList>
    </citation>
    <scope>IDENTIFICATION</scope>
</reference>